<dbReference type="Pfam" id="PF00856">
    <property type="entry name" value="SET"/>
    <property type="match status" value="1"/>
</dbReference>
<keyword evidence="3" id="KW-1185">Reference proteome</keyword>
<name>A0ABT9XXC6_9BACI</name>
<accession>A0ABT9XXC6</accession>
<dbReference type="InterPro" id="IPR046341">
    <property type="entry name" value="SET_dom_sf"/>
</dbReference>
<dbReference type="CDD" id="cd10540">
    <property type="entry name" value="SET_SpSet7-like"/>
    <property type="match status" value="1"/>
</dbReference>
<dbReference type="PIRSF" id="PIRSF022536">
    <property type="entry name" value="A612L_SET"/>
    <property type="match status" value="1"/>
</dbReference>
<feature type="domain" description="SET" evidence="1">
    <location>
        <begin position="1"/>
        <end position="107"/>
    </location>
</feature>
<evidence type="ECO:0000259" key="1">
    <source>
        <dbReference type="PROSITE" id="PS50280"/>
    </source>
</evidence>
<protein>
    <submittedName>
        <fullName evidence="2">SET domain-containing protein</fullName>
    </submittedName>
</protein>
<dbReference type="SMART" id="SM00317">
    <property type="entry name" value="SET"/>
    <property type="match status" value="1"/>
</dbReference>
<proteinExistence type="predicted"/>
<reference evidence="2 3" key="1">
    <citation type="submission" date="2023-07" db="EMBL/GenBank/DDBJ databases">
        <title>Genomic Encyclopedia of Type Strains, Phase IV (KMG-IV): sequencing the most valuable type-strain genomes for metagenomic binning, comparative biology and taxonomic classification.</title>
        <authorList>
            <person name="Goeker M."/>
        </authorList>
    </citation>
    <scope>NUCLEOTIDE SEQUENCE [LARGE SCALE GENOMIC DNA]</scope>
    <source>
        <strain evidence="2 3">DSM 27594</strain>
    </source>
</reference>
<evidence type="ECO:0000313" key="2">
    <source>
        <dbReference type="EMBL" id="MDQ0200198.1"/>
    </source>
</evidence>
<organism evidence="2 3">
    <name type="scientific">Neobacillus ginsengisoli</name>
    <dbReference type="NCBI Taxonomy" id="904295"/>
    <lineage>
        <taxon>Bacteria</taxon>
        <taxon>Bacillati</taxon>
        <taxon>Bacillota</taxon>
        <taxon>Bacilli</taxon>
        <taxon>Bacillales</taxon>
        <taxon>Bacillaceae</taxon>
        <taxon>Neobacillus</taxon>
    </lineage>
</organism>
<dbReference type="InterPro" id="IPR009207">
    <property type="entry name" value="SET7_MeTrfase"/>
</dbReference>
<sequence length="121" mass="14159">MLEVKQSKYGRGVFATHDIQKGELIHTAPVIIVPNEEFDYLYKTILSNYFFYWGKNKDCAIALGYGSLFNHSYTPNAKYKYRIEDETIEFYAHTDIKSEDEIVVNYNGNPEDKTPVWFEVL</sequence>
<dbReference type="RefSeq" id="WP_307409797.1">
    <property type="nucleotide sequence ID" value="NZ_JAUSTW010000005.1"/>
</dbReference>
<dbReference type="Gene3D" id="2.170.270.10">
    <property type="entry name" value="SET domain"/>
    <property type="match status" value="1"/>
</dbReference>
<dbReference type="EMBL" id="JAUSTW010000005">
    <property type="protein sequence ID" value="MDQ0200198.1"/>
    <property type="molecule type" value="Genomic_DNA"/>
</dbReference>
<dbReference type="PROSITE" id="PS50280">
    <property type="entry name" value="SET"/>
    <property type="match status" value="1"/>
</dbReference>
<gene>
    <name evidence="2" type="ORF">J2S10_003381</name>
</gene>
<evidence type="ECO:0000313" key="3">
    <source>
        <dbReference type="Proteomes" id="UP001224122"/>
    </source>
</evidence>
<dbReference type="Proteomes" id="UP001224122">
    <property type="component" value="Unassembled WGS sequence"/>
</dbReference>
<dbReference type="SUPFAM" id="SSF82199">
    <property type="entry name" value="SET domain"/>
    <property type="match status" value="1"/>
</dbReference>
<dbReference type="InterPro" id="IPR001214">
    <property type="entry name" value="SET_dom"/>
</dbReference>
<comment type="caution">
    <text evidence="2">The sequence shown here is derived from an EMBL/GenBank/DDBJ whole genome shotgun (WGS) entry which is preliminary data.</text>
</comment>